<feature type="signal peptide" evidence="8">
    <location>
        <begin position="1"/>
        <end position="25"/>
    </location>
</feature>
<dbReference type="PIRSF" id="PIRSF001134">
    <property type="entry name" value="Streptogrisin"/>
    <property type="match status" value="1"/>
</dbReference>
<dbReference type="EMBL" id="JBHLUH010000056">
    <property type="protein sequence ID" value="MFC0531223.1"/>
    <property type="molecule type" value="Genomic_DNA"/>
</dbReference>
<keyword evidence="7" id="KW-1015">Disulfide bond</keyword>
<dbReference type="InterPro" id="IPR004236">
    <property type="entry name" value="Pept_S1_alpha_lytic"/>
</dbReference>
<dbReference type="InterPro" id="IPR009003">
    <property type="entry name" value="Peptidase_S1_PA"/>
</dbReference>
<evidence type="ECO:0000313" key="11">
    <source>
        <dbReference type="EMBL" id="MFC0531223.1"/>
    </source>
</evidence>
<keyword evidence="6" id="KW-0865">Zymogen</keyword>
<evidence type="ECO:0000256" key="7">
    <source>
        <dbReference type="ARBA" id="ARBA00023157"/>
    </source>
</evidence>
<protein>
    <submittedName>
        <fullName evidence="11">S1 family peptidase</fullName>
    </submittedName>
</protein>
<dbReference type="Proteomes" id="UP001589867">
    <property type="component" value="Unassembled WGS sequence"/>
</dbReference>
<keyword evidence="5" id="KW-0720">Serine protease</keyword>
<evidence type="ECO:0000256" key="3">
    <source>
        <dbReference type="ARBA" id="ARBA00022729"/>
    </source>
</evidence>
<dbReference type="InterPro" id="IPR001316">
    <property type="entry name" value="Pept_S1A_streptogrisin"/>
</dbReference>
<keyword evidence="4" id="KW-0378">Hydrolase</keyword>
<dbReference type="CDD" id="cd21112">
    <property type="entry name" value="alphaLP-like"/>
    <property type="match status" value="1"/>
</dbReference>
<gene>
    <name evidence="11" type="ORF">ACFFIA_26625</name>
</gene>
<name>A0ABV6M9Y7_9ACTN</name>
<evidence type="ECO:0000259" key="9">
    <source>
        <dbReference type="Pfam" id="PF00089"/>
    </source>
</evidence>
<keyword evidence="2" id="KW-0645">Protease</keyword>
<keyword evidence="3 8" id="KW-0732">Signal</keyword>
<dbReference type="InterPro" id="IPR001254">
    <property type="entry name" value="Trypsin_dom"/>
</dbReference>
<evidence type="ECO:0000256" key="6">
    <source>
        <dbReference type="ARBA" id="ARBA00023145"/>
    </source>
</evidence>
<sequence>MRYAYPEVMLRRLAHVAAASLLATAGLLGPAGPSSGSATPDPAEARGLLAAMARDLGLDAAQAHRHLTAATVTARAEAVLRPALDDRFGGAWVDPAGHPVAAVTDPADLATARATGARARLVRYTEVELTATAARLDRAARTAPETVTGWYADLTTNRVVVTALPGTATAAHDFATAAGAAPAVVKVVTEYERPAPRANVHGGDPFRTSLGIRCSASFTVVGGFLTARHCVGRVGEPVYTLGGQRMGQVAAIGPVTSDYAFVRLDPGWTPVGKIRVGASLIPVAGATSAPVGAAVCRFGNTTGWHCGTVLAKNVTVYYADGVIYGLTRTNVCSEPGDSGGPFMAGYQAQGTTSGGSGNCSVGGVTFFQPVTVPLSALGLTLLTSPTAG</sequence>
<feature type="domain" description="Peptidase S1" evidence="9">
    <location>
        <begin position="206"/>
        <end position="371"/>
    </location>
</feature>
<dbReference type="SUPFAM" id="SSF50494">
    <property type="entry name" value="Trypsin-like serine proteases"/>
    <property type="match status" value="1"/>
</dbReference>
<dbReference type="Gene3D" id="3.30.300.50">
    <property type="match status" value="2"/>
</dbReference>
<evidence type="ECO:0000256" key="5">
    <source>
        <dbReference type="ARBA" id="ARBA00022825"/>
    </source>
</evidence>
<evidence type="ECO:0000256" key="2">
    <source>
        <dbReference type="ARBA" id="ARBA00022670"/>
    </source>
</evidence>
<proteinExistence type="inferred from homology"/>
<dbReference type="InterPro" id="IPR043504">
    <property type="entry name" value="Peptidase_S1_PA_chymotrypsin"/>
</dbReference>
<dbReference type="PROSITE" id="PS00135">
    <property type="entry name" value="TRYPSIN_SER"/>
    <property type="match status" value="1"/>
</dbReference>
<dbReference type="Pfam" id="PF02983">
    <property type="entry name" value="Pro_Al_protease"/>
    <property type="match status" value="1"/>
</dbReference>
<evidence type="ECO:0000259" key="10">
    <source>
        <dbReference type="Pfam" id="PF02983"/>
    </source>
</evidence>
<feature type="chain" id="PRO_5045101247" evidence="8">
    <location>
        <begin position="26"/>
        <end position="388"/>
    </location>
</feature>
<dbReference type="RefSeq" id="WP_377255239.1">
    <property type="nucleotide sequence ID" value="NZ_JBHLUH010000056.1"/>
</dbReference>
<evidence type="ECO:0000256" key="8">
    <source>
        <dbReference type="SAM" id="SignalP"/>
    </source>
</evidence>
<evidence type="ECO:0000256" key="1">
    <source>
        <dbReference type="ARBA" id="ARBA00007664"/>
    </source>
</evidence>
<comment type="caution">
    <text evidence="11">The sequence shown here is derived from an EMBL/GenBank/DDBJ whole genome shotgun (WGS) entry which is preliminary data.</text>
</comment>
<comment type="similarity">
    <text evidence="1">Belongs to the peptidase S1 family.</text>
</comment>
<keyword evidence="12" id="KW-1185">Reference proteome</keyword>
<dbReference type="Pfam" id="PF00089">
    <property type="entry name" value="Trypsin"/>
    <property type="match status" value="1"/>
</dbReference>
<dbReference type="InterPro" id="IPR033116">
    <property type="entry name" value="TRYPSIN_SER"/>
</dbReference>
<feature type="domain" description="Peptidase S1A alpha-lytic prodomain" evidence="10">
    <location>
        <begin position="127"/>
        <end position="181"/>
    </location>
</feature>
<dbReference type="Gene3D" id="2.40.10.10">
    <property type="entry name" value="Trypsin-like serine proteases"/>
    <property type="match status" value="2"/>
</dbReference>
<accession>A0ABV6M9Y7</accession>
<organism evidence="11 12">
    <name type="scientific">Phytohabitans kaempferiae</name>
    <dbReference type="NCBI Taxonomy" id="1620943"/>
    <lineage>
        <taxon>Bacteria</taxon>
        <taxon>Bacillati</taxon>
        <taxon>Actinomycetota</taxon>
        <taxon>Actinomycetes</taxon>
        <taxon>Micromonosporales</taxon>
        <taxon>Micromonosporaceae</taxon>
    </lineage>
</organism>
<dbReference type="PRINTS" id="PR00861">
    <property type="entry name" value="ALYTICPTASE"/>
</dbReference>
<dbReference type="InterPro" id="IPR035070">
    <property type="entry name" value="Streptogrisin_prodomain"/>
</dbReference>
<evidence type="ECO:0000313" key="12">
    <source>
        <dbReference type="Proteomes" id="UP001589867"/>
    </source>
</evidence>
<evidence type="ECO:0000256" key="4">
    <source>
        <dbReference type="ARBA" id="ARBA00022801"/>
    </source>
</evidence>
<reference evidence="11 12" key="1">
    <citation type="submission" date="2024-09" db="EMBL/GenBank/DDBJ databases">
        <authorList>
            <person name="Sun Q."/>
            <person name="Mori K."/>
        </authorList>
    </citation>
    <scope>NUCLEOTIDE SEQUENCE [LARGE SCALE GENOMIC DNA]</scope>
    <source>
        <strain evidence="11 12">TBRC 3947</strain>
    </source>
</reference>